<evidence type="ECO:0000256" key="1">
    <source>
        <dbReference type="SAM" id="MobiDB-lite"/>
    </source>
</evidence>
<gene>
    <name evidence="3" type="ORF">BJ125_110124</name>
    <name evidence="4" type="ORF">SAMN05892882_110124</name>
</gene>
<accession>A0A336JU41</accession>
<reference evidence="3 6" key="2">
    <citation type="submission" date="2018-07" db="EMBL/GenBank/DDBJ databases">
        <title>Genomic Encyclopedia of Archaeal and Bacterial Type Strains, Phase II (KMG-II): from individual species to whole genera.</title>
        <authorList>
            <person name="Goeker M."/>
        </authorList>
    </citation>
    <scope>NUCLEOTIDE SEQUENCE [LARGE SCALE GENOMIC DNA]</scope>
    <source>
        <strain evidence="3 6">JA575</strain>
    </source>
</reference>
<dbReference type="Proteomes" id="UP000252631">
    <property type="component" value="Unassembled WGS sequence"/>
</dbReference>
<reference evidence="4 5" key="1">
    <citation type="submission" date="2017-08" db="EMBL/GenBank/DDBJ databases">
        <authorList>
            <person name="de Groot N.N."/>
        </authorList>
    </citation>
    <scope>NUCLEOTIDE SEQUENCE [LARGE SCALE GENOMIC DNA]</scope>
    <source>
        <strain evidence="4 5">JA575</strain>
    </source>
</reference>
<proteinExistence type="predicted"/>
<dbReference type="Pfam" id="PF06823">
    <property type="entry name" value="DUF1236"/>
    <property type="match status" value="1"/>
</dbReference>
<dbReference type="EMBL" id="UFQQ01000010">
    <property type="protein sequence ID" value="SSW91154.1"/>
    <property type="molecule type" value="Genomic_DNA"/>
</dbReference>
<evidence type="ECO:0000313" key="5">
    <source>
        <dbReference type="Proteomes" id="UP000252631"/>
    </source>
</evidence>
<feature type="region of interest" description="Disordered" evidence="1">
    <location>
        <begin position="52"/>
        <end position="93"/>
    </location>
</feature>
<feature type="transmembrane region" description="Helical" evidence="2">
    <location>
        <begin position="21"/>
        <end position="41"/>
    </location>
</feature>
<dbReference type="EMBL" id="QRDT01000010">
    <property type="protein sequence ID" value="RED34485.1"/>
    <property type="molecule type" value="Genomic_DNA"/>
</dbReference>
<sequence>MADRGGRSDGNGSLGGNQRMMLVAAVVAAVLFLAVFGWAFLNNPLGRAPGGAGGADTGDLTTLPSKQAQRSGESVVGKNDPGGQPGLAGERQRAIKDSAQPLSLSDEQRRAVSTTISNSSDVARTDEARFELMIGALVPEQIGLSDLPAEITQIMNGYWGAQCLVVANRLVIVDRPTRRIVALVPLAT</sequence>
<protein>
    <submittedName>
        <fullName evidence="4">Uncharacterized protein DUF1236</fullName>
    </submittedName>
</protein>
<organism evidence="4 5">
    <name type="scientific">Rhodopseudomonas pentothenatexigens</name>
    <dbReference type="NCBI Taxonomy" id="999699"/>
    <lineage>
        <taxon>Bacteria</taxon>
        <taxon>Pseudomonadati</taxon>
        <taxon>Pseudomonadota</taxon>
        <taxon>Alphaproteobacteria</taxon>
        <taxon>Hyphomicrobiales</taxon>
        <taxon>Nitrobacteraceae</taxon>
        <taxon>Rhodopseudomonas</taxon>
    </lineage>
</organism>
<dbReference type="AlphaFoldDB" id="A0A336JU41"/>
<evidence type="ECO:0000313" key="4">
    <source>
        <dbReference type="EMBL" id="SSW91154.1"/>
    </source>
</evidence>
<evidence type="ECO:0000256" key="2">
    <source>
        <dbReference type="SAM" id="Phobius"/>
    </source>
</evidence>
<keyword evidence="2" id="KW-0472">Membrane</keyword>
<dbReference type="OrthoDB" id="8232903at2"/>
<keyword evidence="6" id="KW-1185">Reference proteome</keyword>
<keyword evidence="2" id="KW-0812">Transmembrane</keyword>
<evidence type="ECO:0000313" key="6">
    <source>
        <dbReference type="Proteomes" id="UP000256343"/>
    </source>
</evidence>
<keyword evidence="2" id="KW-1133">Transmembrane helix</keyword>
<dbReference type="InterPro" id="IPR009642">
    <property type="entry name" value="DUF1236"/>
</dbReference>
<dbReference type="Proteomes" id="UP000256343">
    <property type="component" value="Unassembled WGS sequence"/>
</dbReference>
<dbReference type="RefSeq" id="WP_114358208.1">
    <property type="nucleotide sequence ID" value="NZ_QRDT01000010.1"/>
</dbReference>
<evidence type="ECO:0000313" key="3">
    <source>
        <dbReference type="EMBL" id="RED34485.1"/>
    </source>
</evidence>
<name>A0A336JU41_9BRAD</name>